<protein>
    <submittedName>
        <fullName evidence="1">MFS transporter</fullName>
    </submittedName>
</protein>
<evidence type="ECO:0000313" key="1">
    <source>
        <dbReference type="EMBL" id="UYP18689.1"/>
    </source>
</evidence>
<dbReference type="EMBL" id="CP107551">
    <property type="protein sequence ID" value="UYP18689.1"/>
    <property type="molecule type" value="Genomic_DNA"/>
</dbReference>
<organism evidence="1 2">
    <name type="scientific">Rhodococcus sacchari</name>
    <dbReference type="NCBI Taxonomy" id="2962047"/>
    <lineage>
        <taxon>Bacteria</taxon>
        <taxon>Bacillati</taxon>
        <taxon>Actinomycetota</taxon>
        <taxon>Actinomycetes</taxon>
        <taxon>Mycobacteriales</taxon>
        <taxon>Nocardiaceae</taxon>
        <taxon>Rhodococcus</taxon>
    </lineage>
</organism>
<name>A0ACD4DF38_9NOCA</name>
<evidence type="ECO:0000313" key="2">
    <source>
        <dbReference type="Proteomes" id="UP001156484"/>
    </source>
</evidence>
<sequence>MSDTATTTAAPPPMTRAQIRLLAVACSAVAVVIAAMASLNTALPDIAVETGATQAQLTWIVDGYTLALAALLLPAGALGDRFGRRGVMILGLVLFAAASLLPLIADDPLWVIGARAAAGVGAALVMPSTLSLITAGFVEAHRPRVIGIWAGVAGTGAILGMTLSGLVLEYASWKVIFTGSAVIALLLVALSFTIPSSRAAQPLPFDFGGAVLVVLAVGLFVLGLMEGPHRGWLDVATLGPIVAGLVAAVGFVFVELRSKAPLLDMRLFTARAFGAGAAGLAFQYLAGFGLFFLIVQYLQLVLGYSPLRAALALTPILLVVMALSLTVPALLNRVGIRILLSAGLALIGASLILMSLLDADSTYLEVALTLAVTGLGIGICTAPATHAIVSNTPEDQLGVASAVNDATREIGAAIGVAITGSVLAAAYGHGIEPVARAIPEPARTAVEDSLAAAMQVAEQAGPQGEQLAVLAQDAFLDGLQQASWAVAAIMFAGAVISAFWAPGRS</sequence>
<accession>A0ACD4DF38</accession>
<reference evidence="1" key="1">
    <citation type="submission" date="2022-10" db="EMBL/GenBank/DDBJ databases">
        <title>Rhodococcus ferula Z13 complete genome.</title>
        <authorList>
            <person name="Long X."/>
            <person name="Zang M."/>
        </authorList>
    </citation>
    <scope>NUCLEOTIDE SEQUENCE</scope>
    <source>
        <strain evidence="1">Z13</strain>
    </source>
</reference>
<dbReference type="Proteomes" id="UP001156484">
    <property type="component" value="Chromosome"/>
</dbReference>
<proteinExistence type="predicted"/>
<gene>
    <name evidence="1" type="ORF">OED52_18945</name>
</gene>
<keyword evidence="2" id="KW-1185">Reference proteome</keyword>